<protein>
    <recommendedName>
        <fullName evidence="8">Ammonium transporter</fullName>
    </recommendedName>
</protein>
<dbReference type="NCBIfam" id="TIGR00836">
    <property type="entry name" value="amt"/>
    <property type="match status" value="1"/>
</dbReference>
<feature type="transmembrane region" description="Helical" evidence="8">
    <location>
        <begin position="186"/>
        <end position="205"/>
    </location>
</feature>
<feature type="transmembrane region" description="Helical" evidence="8">
    <location>
        <begin position="246"/>
        <end position="267"/>
    </location>
</feature>
<dbReference type="SUPFAM" id="SSF111352">
    <property type="entry name" value="Ammonium transporter"/>
    <property type="match status" value="1"/>
</dbReference>
<comment type="subcellular location">
    <subcellularLocation>
        <location evidence="8">Cell membrane</location>
        <topology evidence="8">Multi-pass membrane protein</topology>
    </subcellularLocation>
    <subcellularLocation>
        <location evidence="1">Membrane</location>
        <topology evidence="1">Multi-pass membrane protein</topology>
    </subcellularLocation>
</comment>
<feature type="transmembrane region" description="Helical" evidence="8">
    <location>
        <begin position="145"/>
        <end position="166"/>
    </location>
</feature>
<dbReference type="KEGG" id="pmai:CF386_10350"/>
<sequence length="422" mass="45089">MNFRAFLIFVFVLLPNVCFADGINSGDTAWMLVSSVLVLFMTIPGLALFYGGMVRKKNILSLSMQAFATACIISLLWFFVGYSLCFTEGNAFLGDLTNIALNKLSINSLSDTIPESLFVMFQMTFAIIAPVIIVGAVVERVKFSALILFLSLWSILVYCPICHWVWGPDGWLDSLGVLDFAGGDVIHINAGIAGLVAAMVLGPRYNYKKDNMSPHNLIYAVIGGALLWIGWFGFNAGSAATAGKAAAMAMLVTQIATAAAGVTWMFIEWYIHKKPSLLGIISGCVAGLVAITPAAGFVDPVGGLFTGIFGSAGCYWGVTVLKRKLNIDDSLDCWGIHGIGGIIGAITTGIFACKSIGGTPGLLEGNFMQVPIQLVGVLSSIFYSGIVSYIILKVIDKMLGFRVALDDEQLGLDLSCHDEKLG</sequence>
<feature type="transmembrane region" description="Helical" evidence="8">
    <location>
        <begin position="276"/>
        <end position="295"/>
    </location>
</feature>
<evidence type="ECO:0000259" key="9">
    <source>
        <dbReference type="Pfam" id="PF00909"/>
    </source>
</evidence>
<dbReference type="RefSeq" id="WP_089074359.1">
    <property type="nucleotide sequence ID" value="NZ_CBCSAM010000004.1"/>
</dbReference>
<keyword evidence="6 8" id="KW-0472">Membrane</keyword>
<comment type="similarity">
    <text evidence="2 8">Belongs to the ammonia transporter channel (TC 1.A.11.2) family.</text>
</comment>
<keyword evidence="5 8" id="KW-1133">Transmembrane helix</keyword>
<feature type="transmembrane region" description="Helical" evidence="8">
    <location>
        <begin position="30"/>
        <end position="50"/>
    </location>
</feature>
<evidence type="ECO:0000256" key="3">
    <source>
        <dbReference type="ARBA" id="ARBA00022448"/>
    </source>
</evidence>
<dbReference type="PROSITE" id="PS01219">
    <property type="entry name" value="AMMONIUM_TRANSP"/>
    <property type="match status" value="1"/>
</dbReference>
<proteinExistence type="inferred from homology"/>
<dbReference type="PANTHER" id="PTHR43029:SF10">
    <property type="entry name" value="AMMONIUM TRANSPORTER MEP2"/>
    <property type="match status" value="1"/>
</dbReference>
<keyword evidence="3 8" id="KW-0813">Transport</keyword>
<dbReference type="InterPro" id="IPR029020">
    <property type="entry name" value="Ammonium/urea_transptr"/>
</dbReference>
<accession>A0A220VGM0</accession>
<dbReference type="EMBL" id="CP022356">
    <property type="protein sequence ID" value="ASK79451.1"/>
    <property type="molecule type" value="Genomic_DNA"/>
</dbReference>
<dbReference type="OrthoDB" id="9814202at2"/>
<name>A0A220VGM0_9GAMM</name>
<dbReference type="InterPro" id="IPR001905">
    <property type="entry name" value="Ammonium_transpt"/>
</dbReference>
<organism evidence="10 11">
    <name type="scientific">Paraphotobacterium marinum</name>
    <dbReference type="NCBI Taxonomy" id="1755811"/>
    <lineage>
        <taxon>Bacteria</taxon>
        <taxon>Pseudomonadati</taxon>
        <taxon>Pseudomonadota</taxon>
        <taxon>Gammaproteobacteria</taxon>
        <taxon>Vibrionales</taxon>
        <taxon>Vibrionaceae</taxon>
        <taxon>Paraphotobacterium</taxon>
    </lineage>
</organism>
<reference evidence="10 11" key="1">
    <citation type="journal article" date="2016" name="Int. J. Syst. Evol. Microbiol.">
        <title>Paraphotobacterium marinum gen. nov., sp. nov., a member of the family Vibrionaceae, isolated from surface seawater.</title>
        <authorList>
            <person name="Huang Z."/>
            <person name="Dong C."/>
            <person name="Shao Z."/>
        </authorList>
    </citation>
    <scope>NUCLEOTIDE SEQUENCE [LARGE SCALE GENOMIC DNA]</scope>
    <source>
        <strain evidence="10 11">NSCS20N07D</strain>
    </source>
</reference>
<dbReference type="AlphaFoldDB" id="A0A220VGM0"/>
<dbReference type="Gene3D" id="1.10.3430.10">
    <property type="entry name" value="Ammonium transporter AmtB like domains"/>
    <property type="match status" value="1"/>
</dbReference>
<evidence type="ECO:0000256" key="8">
    <source>
        <dbReference type="RuleBase" id="RU362002"/>
    </source>
</evidence>
<evidence type="ECO:0000256" key="5">
    <source>
        <dbReference type="ARBA" id="ARBA00022989"/>
    </source>
</evidence>
<feature type="transmembrane region" description="Helical" evidence="8">
    <location>
        <begin position="117"/>
        <end position="138"/>
    </location>
</feature>
<keyword evidence="11" id="KW-1185">Reference proteome</keyword>
<dbReference type="GO" id="GO:0005886">
    <property type="term" value="C:plasma membrane"/>
    <property type="evidence" value="ECO:0007669"/>
    <property type="project" value="UniProtKB-SubCell"/>
</dbReference>
<feature type="transmembrane region" description="Helical" evidence="8">
    <location>
        <begin position="301"/>
        <end position="321"/>
    </location>
</feature>
<evidence type="ECO:0000256" key="4">
    <source>
        <dbReference type="ARBA" id="ARBA00022692"/>
    </source>
</evidence>
<dbReference type="Proteomes" id="UP000242175">
    <property type="component" value="Chromosome small"/>
</dbReference>
<keyword evidence="7 8" id="KW-0924">Ammonia transport</keyword>
<feature type="transmembrane region" description="Helical" evidence="8">
    <location>
        <begin position="62"/>
        <end position="84"/>
    </location>
</feature>
<evidence type="ECO:0000256" key="6">
    <source>
        <dbReference type="ARBA" id="ARBA00023136"/>
    </source>
</evidence>
<evidence type="ECO:0000256" key="2">
    <source>
        <dbReference type="ARBA" id="ARBA00005887"/>
    </source>
</evidence>
<feature type="transmembrane region" description="Helical" evidence="8">
    <location>
        <begin position="372"/>
        <end position="392"/>
    </location>
</feature>
<evidence type="ECO:0000256" key="1">
    <source>
        <dbReference type="ARBA" id="ARBA00004141"/>
    </source>
</evidence>
<feature type="transmembrane region" description="Helical" evidence="8">
    <location>
        <begin position="333"/>
        <end position="352"/>
    </location>
</feature>
<dbReference type="Pfam" id="PF00909">
    <property type="entry name" value="Ammonium_transp"/>
    <property type="match status" value="1"/>
</dbReference>
<evidence type="ECO:0000313" key="10">
    <source>
        <dbReference type="EMBL" id="ASK79451.1"/>
    </source>
</evidence>
<evidence type="ECO:0000256" key="7">
    <source>
        <dbReference type="ARBA" id="ARBA00023177"/>
    </source>
</evidence>
<feature type="transmembrane region" description="Helical" evidence="8">
    <location>
        <begin position="217"/>
        <end position="234"/>
    </location>
</feature>
<dbReference type="GO" id="GO:0008519">
    <property type="term" value="F:ammonium channel activity"/>
    <property type="evidence" value="ECO:0007669"/>
    <property type="project" value="InterPro"/>
</dbReference>
<feature type="domain" description="Ammonium transporter AmtB-like" evidence="9">
    <location>
        <begin position="29"/>
        <end position="420"/>
    </location>
</feature>
<gene>
    <name evidence="10" type="ORF">CF386_10350</name>
</gene>
<keyword evidence="4 8" id="KW-0812">Transmembrane</keyword>
<dbReference type="PANTHER" id="PTHR43029">
    <property type="entry name" value="AMMONIUM TRANSPORTER MEP2"/>
    <property type="match status" value="1"/>
</dbReference>
<evidence type="ECO:0000313" key="11">
    <source>
        <dbReference type="Proteomes" id="UP000242175"/>
    </source>
</evidence>
<dbReference type="InterPro" id="IPR018047">
    <property type="entry name" value="Ammonium_transpt_CS"/>
</dbReference>
<dbReference type="InterPro" id="IPR024041">
    <property type="entry name" value="NH4_transpt_AmtB-like_dom"/>
</dbReference>